<evidence type="ECO:0000313" key="3">
    <source>
        <dbReference type="Proteomes" id="UP001601303"/>
    </source>
</evidence>
<accession>A0ABW6LTZ9</accession>
<dbReference type="GO" id="GO:0032259">
    <property type="term" value="P:methylation"/>
    <property type="evidence" value="ECO:0007669"/>
    <property type="project" value="UniProtKB-KW"/>
</dbReference>
<proteinExistence type="predicted"/>
<dbReference type="InterPro" id="IPR041698">
    <property type="entry name" value="Methyltransf_25"/>
</dbReference>
<reference evidence="2 3" key="1">
    <citation type="submission" date="2024-10" db="EMBL/GenBank/DDBJ databases">
        <title>The Natural Products Discovery Center: Release of the First 8490 Sequenced Strains for Exploring Actinobacteria Biosynthetic Diversity.</title>
        <authorList>
            <person name="Kalkreuter E."/>
            <person name="Kautsar S.A."/>
            <person name="Yang D."/>
            <person name="Bader C.D."/>
            <person name="Teijaro C.N."/>
            <person name="Fluegel L."/>
            <person name="Davis C.M."/>
            <person name="Simpson J.R."/>
            <person name="Lauterbach L."/>
            <person name="Steele A.D."/>
            <person name="Gui C."/>
            <person name="Meng S."/>
            <person name="Li G."/>
            <person name="Viehrig K."/>
            <person name="Ye F."/>
            <person name="Su P."/>
            <person name="Kiefer A.F."/>
            <person name="Nichols A."/>
            <person name="Cepeda A.J."/>
            <person name="Yan W."/>
            <person name="Fan B."/>
            <person name="Jiang Y."/>
            <person name="Adhikari A."/>
            <person name="Zheng C.-J."/>
            <person name="Schuster L."/>
            <person name="Cowan T.M."/>
            <person name="Smanski M.J."/>
            <person name="Chevrette M.G."/>
            <person name="De Carvalho L.P.S."/>
            <person name="Shen B."/>
        </authorList>
    </citation>
    <scope>NUCLEOTIDE SEQUENCE [LARGE SCALE GENOMIC DNA]</scope>
    <source>
        <strain evidence="2 3">NPDC006488</strain>
    </source>
</reference>
<dbReference type="GO" id="GO:0102208">
    <property type="term" value="F:2-polyprenyl-6-hydroxyphenol methylase activity"/>
    <property type="evidence" value="ECO:0007669"/>
    <property type="project" value="UniProtKB-EC"/>
</dbReference>
<dbReference type="EMBL" id="JBIAHM010000001">
    <property type="protein sequence ID" value="MFE9597295.1"/>
    <property type="molecule type" value="Genomic_DNA"/>
</dbReference>
<dbReference type="InterPro" id="IPR029063">
    <property type="entry name" value="SAM-dependent_MTases_sf"/>
</dbReference>
<dbReference type="Gene3D" id="3.40.50.150">
    <property type="entry name" value="Vaccinia Virus protein VP39"/>
    <property type="match status" value="1"/>
</dbReference>
<protein>
    <submittedName>
        <fullName evidence="2">Class I SAM-dependent methyltransferase</fullName>
        <ecNumber evidence="2">2.1.1.222</ecNumber>
        <ecNumber evidence="2">2.1.1.64</ecNumber>
    </submittedName>
</protein>
<evidence type="ECO:0000313" key="2">
    <source>
        <dbReference type="EMBL" id="MFE9597295.1"/>
    </source>
</evidence>
<organism evidence="2 3">
    <name type="scientific">Streptomyces hokutonensis</name>
    <dbReference type="NCBI Taxonomy" id="1306990"/>
    <lineage>
        <taxon>Bacteria</taxon>
        <taxon>Bacillati</taxon>
        <taxon>Actinomycetota</taxon>
        <taxon>Actinomycetes</taxon>
        <taxon>Kitasatosporales</taxon>
        <taxon>Streptomycetaceae</taxon>
        <taxon>Streptomyces</taxon>
    </lineage>
</organism>
<dbReference type="Proteomes" id="UP001601303">
    <property type="component" value="Unassembled WGS sequence"/>
</dbReference>
<dbReference type="GO" id="GO:0061542">
    <property type="term" value="F:3-demethylubiquinol 3-O-methyltransferase activity"/>
    <property type="evidence" value="ECO:0007669"/>
    <property type="project" value="UniProtKB-EC"/>
</dbReference>
<name>A0ABW6LTZ9_9ACTN</name>
<gene>
    <name evidence="2" type="ORF">ACFYNQ_01810</name>
</gene>
<dbReference type="Pfam" id="PF13649">
    <property type="entry name" value="Methyltransf_25"/>
    <property type="match status" value="1"/>
</dbReference>
<dbReference type="RefSeq" id="WP_388101823.1">
    <property type="nucleotide sequence ID" value="NZ_JBIAHM010000001.1"/>
</dbReference>
<keyword evidence="3" id="KW-1185">Reference proteome</keyword>
<dbReference type="SUPFAM" id="SSF53335">
    <property type="entry name" value="S-adenosyl-L-methionine-dependent methyltransferases"/>
    <property type="match status" value="1"/>
</dbReference>
<keyword evidence="2" id="KW-0489">Methyltransferase</keyword>
<sequence length="117" mass="12543">MSRSRPFYADHAVAYDLLITDPVEPWVDAVHDVLVRTGRHTASVLDAGCGTGRHAAALTARGHHVDPADAAGALLDQAAKRCPEARRYQADLCSLDVGPAYQAVTCRGVLNDMITTF</sequence>
<dbReference type="EC" id="2.1.1.222" evidence="2"/>
<evidence type="ECO:0000259" key="1">
    <source>
        <dbReference type="Pfam" id="PF13649"/>
    </source>
</evidence>
<dbReference type="EC" id="2.1.1.64" evidence="2"/>
<comment type="caution">
    <text evidence="2">The sequence shown here is derived from an EMBL/GenBank/DDBJ whole genome shotgun (WGS) entry which is preliminary data.</text>
</comment>
<feature type="domain" description="Methyltransferase" evidence="1">
    <location>
        <begin position="44"/>
        <end position="110"/>
    </location>
</feature>
<keyword evidence="2" id="KW-0808">Transferase</keyword>